<keyword evidence="1" id="KW-0472">Membrane</keyword>
<evidence type="ECO:0000313" key="2">
    <source>
        <dbReference type="EMBL" id="PIX30109.1"/>
    </source>
</evidence>
<feature type="transmembrane region" description="Helical" evidence="1">
    <location>
        <begin position="33"/>
        <end position="55"/>
    </location>
</feature>
<dbReference type="Proteomes" id="UP000229924">
    <property type="component" value="Unassembled WGS sequence"/>
</dbReference>
<comment type="caution">
    <text evidence="2">The sequence shown here is derived from an EMBL/GenBank/DDBJ whole genome shotgun (WGS) entry which is preliminary data.</text>
</comment>
<dbReference type="EMBL" id="PFIK01000032">
    <property type="protein sequence ID" value="PIX30109.1"/>
    <property type="molecule type" value="Genomic_DNA"/>
</dbReference>
<sequence>MPIVDIFEFIAYTLRNGEKRQNSKLRLEKVRVMSAKVVGLSIIALTGAVAIWIAWQLQIQWLGIVGLFVVALADAVLFGEGLSNHKNYEDIPIHVMTILLMVMIVVALLKLLDPVVIVPIVPIVSVMASYGIAGITSWFLAERSYRGASAIGVQSVAVCLRQTATF</sequence>
<protein>
    <submittedName>
        <fullName evidence="2">Uncharacterized protein</fullName>
    </submittedName>
</protein>
<name>A0A2M7K1I0_9BACT</name>
<feature type="transmembrane region" description="Helical" evidence="1">
    <location>
        <begin position="115"/>
        <end position="141"/>
    </location>
</feature>
<dbReference type="AlphaFoldDB" id="A0A2M7K1I0"/>
<keyword evidence="1" id="KW-0812">Transmembrane</keyword>
<evidence type="ECO:0000256" key="1">
    <source>
        <dbReference type="SAM" id="Phobius"/>
    </source>
</evidence>
<keyword evidence="1" id="KW-1133">Transmembrane helix</keyword>
<feature type="transmembrane region" description="Helical" evidence="1">
    <location>
        <begin position="91"/>
        <end position="109"/>
    </location>
</feature>
<accession>A0A2M7K1I0</accession>
<organism evidence="2 3">
    <name type="scientific">Candidatus Berkelbacteria bacterium CG_4_8_14_3_um_filter_42_13</name>
    <dbReference type="NCBI Taxonomy" id="1974505"/>
    <lineage>
        <taxon>Bacteria</taxon>
        <taxon>Candidatus Berkelbacteria</taxon>
    </lineage>
</organism>
<feature type="transmembrane region" description="Helical" evidence="1">
    <location>
        <begin position="61"/>
        <end position="79"/>
    </location>
</feature>
<evidence type="ECO:0000313" key="3">
    <source>
        <dbReference type="Proteomes" id="UP000229924"/>
    </source>
</evidence>
<reference evidence="3" key="1">
    <citation type="submission" date="2017-09" db="EMBL/GenBank/DDBJ databases">
        <title>Depth-based differentiation of microbial function through sediment-hosted aquifers and enrichment of novel symbionts in the deep terrestrial subsurface.</title>
        <authorList>
            <person name="Probst A.J."/>
            <person name="Ladd B."/>
            <person name="Jarett J.K."/>
            <person name="Geller-Mcgrath D.E."/>
            <person name="Sieber C.M.K."/>
            <person name="Emerson J.B."/>
            <person name="Anantharaman K."/>
            <person name="Thomas B.C."/>
            <person name="Malmstrom R."/>
            <person name="Stieglmeier M."/>
            <person name="Klingl A."/>
            <person name="Woyke T."/>
            <person name="Ryan C.M."/>
            <person name="Banfield J.F."/>
        </authorList>
    </citation>
    <scope>NUCLEOTIDE SEQUENCE [LARGE SCALE GENOMIC DNA]</scope>
</reference>
<gene>
    <name evidence="2" type="ORF">COZ63_01465</name>
</gene>
<proteinExistence type="predicted"/>